<gene>
    <name evidence="1" type="ORF">S03H2_70927</name>
</gene>
<comment type="caution">
    <text evidence="1">The sequence shown here is derived from an EMBL/GenBank/DDBJ whole genome shotgun (WGS) entry which is preliminary data.</text>
</comment>
<dbReference type="EMBL" id="BARU01047294">
    <property type="protein sequence ID" value="GAH98103.1"/>
    <property type="molecule type" value="Genomic_DNA"/>
</dbReference>
<dbReference type="AlphaFoldDB" id="X1LVF0"/>
<organism evidence="1">
    <name type="scientific">marine sediment metagenome</name>
    <dbReference type="NCBI Taxonomy" id="412755"/>
    <lineage>
        <taxon>unclassified sequences</taxon>
        <taxon>metagenomes</taxon>
        <taxon>ecological metagenomes</taxon>
    </lineage>
</organism>
<reference evidence="1" key="1">
    <citation type="journal article" date="2014" name="Front. Microbiol.">
        <title>High frequency of phylogenetically diverse reductive dehalogenase-homologous genes in deep subseafloor sedimentary metagenomes.</title>
        <authorList>
            <person name="Kawai M."/>
            <person name="Futagami T."/>
            <person name="Toyoda A."/>
            <person name="Takaki Y."/>
            <person name="Nishi S."/>
            <person name="Hori S."/>
            <person name="Arai W."/>
            <person name="Tsubouchi T."/>
            <person name="Morono Y."/>
            <person name="Uchiyama I."/>
            <person name="Ito T."/>
            <person name="Fujiyama A."/>
            <person name="Inagaki F."/>
            <person name="Takami H."/>
        </authorList>
    </citation>
    <scope>NUCLEOTIDE SEQUENCE</scope>
    <source>
        <strain evidence="1">Expedition CK06-06</strain>
    </source>
</reference>
<accession>X1LVF0</accession>
<feature type="non-terminal residue" evidence="1">
    <location>
        <position position="78"/>
    </location>
</feature>
<name>X1LVF0_9ZZZZ</name>
<evidence type="ECO:0000313" key="1">
    <source>
        <dbReference type="EMBL" id="GAH98103.1"/>
    </source>
</evidence>
<sequence>MSHKDKATRLQIPAHPINQNFLGRPVKIYYYIAEENDIHNLQLCISRIHQVETVKTDQFSQFRLDADQIFALIFAAQQ</sequence>
<proteinExistence type="predicted"/>
<protein>
    <submittedName>
        <fullName evidence="1">Uncharacterized protein</fullName>
    </submittedName>
</protein>